<evidence type="ECO:0000313" key="4">
    <source>
        <dbReference type="Proteomes" id="UP000007832"/>
    </source>
</evidence>
<dbReference type="AlphaFoldDB" id="F9NSP9"/>
<dbReference type="RefSeq" id="WP_002548565.1">
    <property type="nucleotide sequence ID" value="NZ_AFUN01000007.1"/>
</dbReference>
<dbReference type="Proteomes" id="UP000007832">
    <property type="component" value="Unassembled WGS sequence"/>
</dbReference>
<keyword evidence="1" id="KW-1133">Transmembrane helix</keyword>
<feature type="transmembrane region" description="Helical" evidence="1">
    <location>
        <begin position="96"/>
        <end position="114"/>
    </location>
</feature>
<dbReference type="eggNOG" id="ENOG5032TTF">
    <property type="taxonomic scope" value="Bacteria"/>
</dbReference>
<proteinExistence type="predicted"/>
<feature type="transmembrane region" description="Helical" evidence="1">
    <location>
        <begin position="12"/>
        <end position="30"/>
    </location>
</feature>
<sequence>MGTLDTNRSLLKYILLGIITFGIYDVWGLARAGEDLNAIASRWDGRRTMNFWLVALVISPLTIGIAVYIWMHRVCGRIGCEQNRRGMVSGVTAGDFWLWAVLGAFIIVGPFIFMHKFLHAVNALAADYNVRG</sequence>
<gene>
    <name evidence="3" type="ORF">HMPREF1162_0063</name>
</gene>
<keyword evidence="1" id="KW-0472">Membrane</keyword>
<dbReference type="InterPro" id="IPR025328">
    <property type="entry name" value="DUF4234"/>
</dbReference>
<feature type="transmembrane region" description="Helical" evidence="1">
    <location>
        <begin position="51"/>
        <end position="71"/>
    </location>
</feature>
<reference evidence="3 4" key="1">
    <citation type="submission" date="2011-07" db="EMBL/GenBank/DDBJ databases">
        <title>Genome Sequence of Propionibacterium acnes SK182B-JCVI.</title>
        <authorList>
            <person name="Durkin A.S."/>
            <person name="Madupu R."/>
            <person name="Hostetler J."/>
            <person name="Radune D."/>
            <person name="Torralba M."/>
            <person name="Methe B."/>
            <person name="Sutton G."/>
            <person name="Strausberg R.L."/>
            <person name="Nelson K.E."/>
        </authorList>
    </citation>
    <scope>NUCLEOTIDE SEQUENCE [LARGE SCALE GENOMIC DNA]</scope>
    <source>
        <strain evidence="3 4">SK182B-JCVI</strain>
    </source>
</reference>
<comment type="caution">
    <text evidence="3">The sequence shown here is derived from an EMBL/GenBank/DDBJ whole genome shotgun (WGS) entry which is preliminary data.</text>
</comment>
<dbReference type="EMBL" id="AFUN01000007">
    <property type="protein sequence ID" value="EGR97602.1"/>
    <property type="molecule type" value="Genomic_DNA"/>
</dbReference>
<keyword evidence="1" id="KW-0812">Transmembrane</keyword>
<dbReference type="Pfam" id="PF14018">
    <property type="entry name" value="DUF4234"/>
    <property type="match status" value="1"/>
</dbReference>
<evidence type="ECO:0000313" key="3">
    <source>
        <dbReference type="EMBL" id="EGR97602.1"/>
    </source>
</evidence>
<evidence type="ECO:0000256" key="1">
    <source>
        <dbReference type="SAM" id="Phobius"/>
    </source>
</evidence>
<name>F9NSP9_9ACTN</name>
<organism evidence="3 4">
    <name type="scientific">[Propionibacterium] namnetense SK182B-JCVI</name>
    <dbReference type="NCBI Taxonomy" id="1051006"/>
    <lineage>
        <taxon>Bacteria</taxon>
        <taxon>Bacillati</taxon>
        <taxon>Actinomycetota</taxon>
        <taxon>Actinomycetes</taxon>
        <taxon>Propionibacteriales</taxon>
        <taxon>Propionibacteriaceae</taxon>
        <taxon>Cutibacterium</taxon>
    </lineage>
</organism>
<feature type="domain" description="DUF4234" evidence="2">
    <location>
        <begin position="8"/>
        <end position="78"/>
    </location>
</feature>
<dbReference type="OrthoDB" id="3239327at2"/>
<accession>F9NSP9</accession>
<evidence type="ECO:0000259" key="2">
    <source>
        <dbReference type="Pfam" id="PF14018"/>
    </source>
</evidence>
<protein>
    <recommendedName>
        <fullName evidence="2">DUF4234 domain-containing protein</fullName>
    </recommendedName>
</protein>
<dbReference type="PATRIC" id="fig|1051006.4.peg.191"/>